<dbReference type="InterPro" id="IPR025987">
    <property type="entry name" value="GW_dom"/>
</dbReference>
<protein>
    <submittedName>
        <fullName evidence="4">C39 family peptidase</fullName>
    </submittedName>
</protein>
<organism evidence="4 5">
    <name type="scientific">Lacticaseibacillus mingshuiensis</name>
    <dbReference type="NCBI Taxonomy" id="2799574"/>
    <lineage>
        <taxon>Bacteria</taxon>
        <taxon>Bacillati</taxon>
        <taxon>Bacillota</taxon>
        <taxon>Bacilli</taxon>
        <taxon>Lactobacillales</taxon>
        <taxon>Lactobacillaceae</taxon>
        <taxon>Lacticaseibacillus</taxon>
    </lineage>
</organism>
<dbReference type="EMBL" id="JBHTOC010000005">
    <property type="protein sequence ID" value="MFD1429501.1"/>
    <property type="molecule type" value="Genomic_DNA"/>
</dbReference>
<reference evidence="5" key="1">
    <citation type="journal article" date="2019" name="Int. J. Syst. Evol. Microbiol.">
        <title>The Global Catalogue of Microorganisms (GCM) 10K type strain sequencing project: providing services to taxonomists for standard genome sequencing and annotation.</title>
        <authorList>
            <consortium name="The Broad Institute Genomics Platform"/>
            <consortium name="The Broad Institute Genome Sequencing Center for Infectious Disease"/>
            <person name="Wu L."/>
            <person name="Ma J."/>
        </authorList>
    </citation>
    <scope>NUCLEOTIDE SEQUENCE [LARGE SCALE GENOMIC DNA]</scope>
    <source>
        <strain evidence="5">CCM 8980</strain>
    </source>
</reference>
<dbReference type="InterPro" id="IPR025660">
    <property type="entry name" value="Pept_his_AS"/>
</dbReference>
<proteinExistence type="predicted"/>
<evidence type="ECO:0000313" key="4">
    <source>
        <dbReference type="EMBL" id="MFD1429501.1"/>
    </source>
</evidence>
<feature type="compositionally biased region" description="Polar residues" evidence="1">
    <location>
        <begin position="100"/>
        <end position="118"/>
    </location>
</feature>
<dbReference type="PROSITE" id="PS51257">
    <property type="entry name" value="PROKAR_LIPOPROTEIN"/>
    <property type="match status" value="1"/>
</dbReference>
<keyword evidence="5" id="KW-1185">Reference proteome</keyword>
<evidence type="ECO:0000313" key="5">
    <source>
        <dbReference type="Proteomes" id="UP001597196"/>
    </source>
</evidence>
<feature type="region of interest" description="Disordered" evidence="1">
    <location>
        <begin position="83"/>
        <end position="119"/>
    </location>
</feature>
<dbReference type="PROSITE" id="PS00639">
    <property type="entry name" value="THIOL_PROTEASE_HIS"/>
    <property type="match status" value="1"/>
</dbReference>
<evidence type="ECO:0000256" key="1">
    <source>
        <dbReference type="SAM" id="MobiDB-lite"/>
    </source>
</evidence>
<evidence type="ECO:0000259" key="3">
    <source>
        <dbReference type="Pfam" id="PF13529"/>
    </source>
</evidence>
<dbReference type="RefSeq" id="WP_203628343.1">
    <property type="nucleotide sequence ID" value="NZ_BOLQ01000024.1"/>
</dbReference>
<dbReference type="PANTHER" id="PTHR37806:SF1">
    <property type="entry name" value="PEPTIDASE C39-LIKE DOMAIN-CONTAINING PROTEIN"/>
    <property type="match status" value="1"/>
</dbReference>
<name>A0ABW4CH93_9LACO</name>
<feature type="domain" description="GW" evidence="2">
    <location>
        <begin position="132"/>
        <end position="201"/>
    </location>
</feature>
<comment type="caution">
    <text evidence="4">The sequence shown here is derived from an EMBL/GenBank/DDBJ whole genome shotgun (WGS) entry which is preliminary data.</text>
</comment>
<gene>
    <name evidence="4" type="ORF">ACFQ4P_04465</name>
</gene>
<dbReference type="Pfam" id="PF13457">
    <property type="entry name" value="GW"/>
    <property type="match status" value="1"/>
</dbReference>
<sequence>MKKRDVIAIGLTIAFWMGCFARPFSAEPVLAADIETTDTHTSSAQPEDDNQISQGKTSPKETGESTDQPDLHSLQYQESVPASAISNSNDMPDTEEKPADSNNSRVSEGGNALSQGSVGTKDIVAGQESAKTESVSLYATILNAGYSHYPDLKGSAPLSTTAYYRQTLKVISRTTLPSGWIYYKLVDRTGKVIGFINAKALALGNVPQGKAIAVDTYKSVVDAQQASFSNFNGTVRKAAGAYYKQTLRVRIIYNTFDGREIDSVYDSDNHWIGYFPATSLKEGVGKVGVSFGSSGFATIVKQNWQIYRAFGQPATASSTQYFHQTLRIKSLNYGFDGFVYAGLWDNRGMFVGYLNLNAIKRAVGEQGGAVKYVEKVRITSKNSSIWADFAGHKKATTSQYYDQTVTARIAYYQFGGYAYLSLYTNAGKWIGYLNSNATRTASRSYIKMSRVPNYKQFAWGIPVGCEGVALLQALKAKGYAQRETPTTFLKKIPKASSPYNGFVGSPFVANNSLYTAIFAAPLAKWGNQYGTVRNISGASVSSLLSQVLDGNPVVAFVTVHFAPLDWAKWPFGRVPNNNHAVTVAGYDKTKQMVYISDPIDGLYWMTVKKFSDIYTSRKMAVVVI</sequence>
<evidence type="ECO:0000259" key="2">
    <source>
        <dbReference type="Pfam" id="PF13457"/>
    </source>
</evidence>
<dbReference type="InterPro" id="IPR039564">
    <property type="entry name" value="Peptidase_C39-like"/>
</dbReference>
<feature type="region of interest" description="Disordered" evidence="1">
    <location>
        <begin position="36"/>
        <end position="71"/>
    </location>
</feature>
<dbReference type="PANTHER" id="PTHR37806">
    <property type="entry name" value="LMO0724 PROTEIN"/>
    <property type="match status" value="1"/>
</dbReference>
<dbReference type="Gene3D" id="3.90.70.10">
    <property type="entry name" value="Cysteine proteinases"/>
    <property type="match status" value="1"/>
</dbReference>
<feature type="domain" description="Peptidase C39-like" evidence="3">
    <location>
        <begin position="450"/>
        <end position="598"/>
    </location>
</feature>
<accession>A0ABW4CH93</accession>
<dbReference type="Pfam" id="PF13529">
    <property type="entry name" value="Peptidase_C39_2"/>
    <property type="match status" value="1"/>
</dbReference>
<feature type="compositionally biased region" description="Polar residues" evidence="1">
    <location>
        <begin position="39"/>
        <end position="57"/>
    </location>
</feature>
<dbReference type="Proteomes" id="UP001597196">
    <property type="component" value="Unassembled WGS sequence"/>
</dbReference>